<evidence type="ECO:0000256" key="9">
    <source>
        <dbReference type="ARBA" id="ARBA00023002"/>
    </source>
</evidence>
<dbReference type="InterPro" id="IPR000674">
    <property type="entry name" value="Ald_Oxase/Xan_DH_a/b"/>
</dbReference>
<dbReference type="SUPFAM" id="SSF54665">
    <property type="entry name" value="CO dehydrogenase molybdoprotein N-domain-like"/>
    <property type="match status" value="2"/>
</dbReference>
<organism evidence="17 18">
    <name type="scientific">Linum tenue</name>
    <dbReference type="NCBI Taxonomy" id="586396"/>
    <lineage>
        <taxon>Eukaryota</taxon>
        <taxon>Viridiplantae</taxon>
        <taxon>Streptophyta</taxon>
        <taxon>Embryophyta</taxon>
        <taxon>Tracheophyta</taxon>
        <taxon>Spermatophyta</taxon>
        <taxon>Magnoliopsida</taxon>
        <taxon>eudicotyledons</taxon>
        <taxon>Gunneridae</taxon>
        <taxon>Pentapetalae</taxon>
        <taxon>rosids</taxon>
        <taxon>fabids</taxon>
        <taxon>Malpighiales</taxon>
        <taxon>Linaceae</taxon>
        <taxon>Linum</taxon>
    </lineage>
</organism>
<dbReference type="Gene3D" id="3.30.390.50">
    <property type="entry name" value="CO dehydrogenase flavoprotein, C-terminal domain"/>
    <property type="match status" value="2"/>
</dbReference>
<dbReference type="Gene3D" id="3.30.43.10">
    <property type="entry name" value="Uridine Diphospho-n-acetylenolpyruvylglucosamine Reductase, domain 2"/>
    <property type="match status" value="1"/>
</dbReference>
<dbReference type="CDD" id="cd00207">
    <property type="entry name" value="fer2"/>
    <property type="match status" value="1"/>
</dbReference>
<dbReference type="InterPro" id="IPR046867">
    <property type="entry name" value="AldOxase/xan_DH_MoCoBD2"/>
</dbReference>
<dbReference type="Pfam" id="PF00941">
    <property type="entry name" value="FAD_binding_5"/>
    <property type="match status" value="2"/>
</dbReference>
<feature type="domain" description="2Fe-2S ferredoxin-type" evidence="15">
    <location>
        <begin position="1498"/>
        <end position="1586"/>
    </location>
</feature>
<keyword evidence="5" id="KW-0285">Flavoprotein</keyword>
<comment type="caution">
    <text evidence="17">The sequence shown here is derived from an EMBL/GenBank/DDBJ whole genome shotgun (WGS) entry which is preliminary data.</text>
</comment>
<dbReference type="SUPFAM" id="SSF47741">
    <property type="entry name" value="CO dehydrogenase ISP C-domain like"/>
    <property type="match status" value="2"/>
</dbReference>
<gene>
    <name evidence="17" type="ORF">LITE_LOCUS9533</name>
</gene>
<keyword evidence="4" id="KW-0500">Molybdenum</keyword>
<dbReference type="InterPro" id="IPR016167">
    <property type="entry name" value="FAD-bd_PCMH_sub1"/>
</dbReference>
<evidence type="ECO:0000256" key="11">
    <source>
        <dbReference type="ARBA" id="ARBA00023014"/>
    </source>
</evidence>
<evidence type="ECO:0000256" key="5">
    <source>
        <dbReference type="ARBA" id="ARBA00022630"/>
    </source>
</evidence>
<evidence type="ECO:0000256" key="3">
    <source>
        <dbReference type="ARBA" id="ARBA00006849"/>
    </source>
</evidence>
<feature type="domain" description="FAD-binding PCMH-type" evidence="16">
    <location>
        <begin position="1715"/>
        <end position="1897"/>
    </location>
</feature>
<evidence type="ECO:0000313" key="18">
    <source>
        <dbReference type="Proteomes" id="UP001154282"/>
    </source>
</evidence>
<dbReference type="Gene3D" id="1.10.150.120">
    <property type="entry name" value="[2Fe-2S]-binding domain"/>
    <property type="match status" value="2"/>
</dbReference>
<dbReference type="Pfam" id="PF01799">
    <property type="entry name" value="Fer2_2"/>
    <property type="match status" value="2"/>
</dbReference>
<comment type="similarity">
    <text evidence="3">Belongs to the xanthine dehydrogenase family.</text>
</comment>
<feature type="domain" description="2Fe-2S ferredoxin-type" evidence="15">
    <location>
        <begin position="59"/>
        <end position="146"/>
    </location>
</feature>
<keyword evidence="11" id="KW-0411">Iron-sulfur</keyword>
<evidence type="ECO:0000256" key="4">
    <source>
        <dbReference type="ARBA" id="ARBA00022505"/>
    </source>
</evidence>
<dbReference type="SUPFAM" id="SSF56003">
    <property type="entry name" value="Molybdenum cofactor-binding domain"/>
    <property type="match status" value="2"/>
</dbReference>
<dbReference type="GO" id="GO:0071949">
    <property type="term" value="F:FAD binding"/>
    <property type="evidence" value="ECO:0007669"/>
    <property type="project" value="InterPro"/>
</dbReference>
<dbReference type="Pfam" id="PF00111">
    <property type="entry name" value="Fer2"/>
    <property type="match status" value="2"/>
</dbReference>
<dbReference type="SUPFAM" id="SSF56176">
    <property type="entry name" value="FAD-binding/transporter-associated domain-like"/>
    <property type="match status" value="2"/>
</dbReference>
<dbReference type="Gene3D" id="3.10.20.30">
    <property type="match status" value="2"/>
</dbReference>
<dbReference type="InterPro" id="IPR016208">
    <property type="entry name" value="Ald_Oxase/xanthine_DH-like"/>
</dbReference>
<evidence type="ECO:0000256" key="1">
    <source>
        <dbReference type="ARBA" id="ARBA00001924"/>
    </source>
</evidence>
<dbReference type="SUPFAM" id="SSF55447">
    <property type="entry name" value="CO dehydrogenase flavoprotein C-terminal domain-like"/>
    <property type="match status" value="2"/>
</dbReference>
<keyword evidence="10" id="KW-0408">Iron</keyword>
<dbReference type="InterPro" id="IPR036318">
    <property type="entry name" value="FAD-bd_PCMH-like_sf"/>
</dbReference>
<dbReference type="Gene3D" id="3.90.1170.50">
    <property type="entry name" value="Aldehyde oxidase/xanthine dehydrogenase, a/b hammerhead"/>
    <property type="match status" value="2"/>
</dbReference>
<keyword evidence="9" id="KW-0560">Oxidoreductase</keyword>
<dbReference type="GO" id="GO:0005506">
    <property type="term" value="F:iron ion binding"/>
    <property type="evidence" value="ECO:0007669"/>
    <property type="project" value="InterPro"/>
</dbReference>
<dbReference type="EMBL" id="CAMGYJ010000004">
    <property type="protein sequence ID" value="CAI0397413.1"/>
    <property type="molecule type" value="Genomic_DNA"/>
</dbReference>
<keyword evidence="6" id="KW-0001">2Fe-2S</keyword>
<dbReference type="PROSITE" id="PS51387">
    <property type="entry name" value="FAD_PCMH"/>
    <property type="match status" value="2"/>
</dbReference>
<reference evidence="17" key="1">
    <citation type="submission" date="2022-08" db="EMBL/GenBank/DDBJ databases">
        <authorList>
            <person name="Gutierrez-Valencia J."/>
        </authorList>
    </citation>
    <scope>NUCLEOTIDE SEQUENCE</scope>
</reference>
<accession>A0AAV0IJ77</accession>
<dbReference type="InterPro" id="IPR036683">
    <property type="entry name" value="CO_DH_flav_C_dom_sf"/>
</dbReference>
<dbReference type="InterPro" id="IPR005107">
    <property type="entry name" value="CO_DH_flav_C"/>
</dbReference>
<sequence>ASPTENLLSFSLIELSADPNGALVYNTSAAAATVSNFSCSATESDASRMEEGSETGTSKALVFAINGRKFELSDVDPSTTLIEFLRTRTPFKSVKLGCGEGGCGACVVLLSKYDDIVGKVENFTVSSCLTLLCSIHGCSITTTEGLGNSKDGFHPIHERFAGFHASQCGFCTPGMCMSLYGALVNADKTNGPESASGISKLTAFEAEKAIAGNLCRCTGYRPIVDACKSFAVDIDMEDLGFNSFCKTKASRMPLYENKQGISRLPEFFKSEFKSNLLFGSEKLRWLTPKAFLELDSMLKTINSSRVSQVKLVVGNTSAGYYKELENCDTYIDLRYIPELSCIRQDPVGIEIGAAVTISKAICGLREACRIESPSEGDIVCKKIAAHLEKIGTKFIQNTGSIGGNLVMAQRAHFPSDIATILLGAGAFVNIRSGTTYETVSLEEFLERPPLDSKSVLSSVKIPIRELKKGRNSRVDSKLLFETYRAAPRDHGNALAYVNAAFLAELSSCGSSRETVLNKCVLAFGAYGRKHAIRAREVEKLLTGRVLTIRVLYEAINMVKATVVPEEGTSREAYRSSVAVGFLFEFLGPLADATVGISRCNLSSKGAKENYEEDDHVKYSRMLSSSRQVFQLNKDYHPVGEPIVKSGAALQASGEAVYVDDIPSPANCLHGSFIYSTKPLARVKGIQVNPKSHSNRISGLITFKDIPNGGKNVGSMTIFGPEPLFADDFTRCAGDRLAFVVADTQKEADVASRLAIVNYDLENVEAPILTVEDAFARSSFFQVPPFLYPKEVGDFSKGMAEADHTILSAEVKIDSQYYFYMESQTALAVPDEDNCMVVYSSSQCPEYVHATIAQCIGVPEHNVRVITRRVGGGFGGKAVKSMPVATACALAAHVLRQPVRIYVNRKTDMIMAGGRHPMKITYSVGFKSTGKITALKLDILVDAGIYTDISPVMPSNFMAVFRKYDWGALSFDIKVCKTNTVSRSAMRGPGEVQGSYVAEAIIENVASTLSVNADCVRKINLHTHDSLKLFHPASSGEVQEYTLSLLWEKLALSSEYCKRREMVIEFNKCNLWKKRGISSVPTVHEVIVRPTPGRVSILRDGSVVVEVGGIELGQGLWTKVKQMTAFALGLIKCDTLEIDLLEKVRIIQADTLSLIQGGFTAGSTTSESSCEAVRLCCEILVERLRPLKEKLRTEMGSVQWKMLIQQVTIWKCAHMQAVNLSASTYSGPEFSSNRYLTYGAAVSEVEVNLLTGGTRILRSDVLYDCGRTLNPAVDLGQIEGAFVQGIGYFMLEEYTRNSDGLVTSDGTWTYKIPTVDTIPKEFNVEILSSGHHKNRVLSSKACGEPPLLLASSVHCATRAAVRAAREQLQSWGCHDLYGPNFTLEVPAVMPTVKEQCGLDNVERFSSELELVLLVAAEDDELWLHMNLSLNSACFHRLSVFEVGTNKQIRVAQRKRGGPITHRGVFMALNSTKPSFLHRVVGTHQTSMEENGRGTCKDDSSLVFAINSQRFELRNLDDPSITLLQFLRSQTSFKSPKLSCGEGGCGACVVLLSKYDPELDKVEDFTVSSCLTLLCSLNGCSITTSEGLGNSKTGFHNIHKRFAGFHASQCGFCTPGMCMSFYGALVNAEKAVDDRLSKLTAVEAEKAIASNLCRCTGYRPIADACKSFAGDIDMEDLGINTFWKKGDSVQNKMSILPLYSPGDGVCDFPEFLKGQGKGGSLSSWIAPGNVKELQSLMKGIDHGDETRVKLVVGNTGVGYYKEEKDGCVERYIDLRYVPELKIIKKDETGIKLGAAVTISTAIKALKKESDEIYQKIAAHMEKVATSFVRNSGSIGGNLVMAQRKHFPSDIATILLAAGSYVEVLTAEINEKLTLEVFLERAPMGSKDVLVSIEVPKWKASQIGSRLAFDTYRASPRPLGNALAHLNAAFMAEISETSEGSVMSSCRLAFGAYGTKHAIRVKNAEEFLAGKKVTPAVVYETIGLVKSTVVSDEGASNPEYRSSLAVGFLFNFLSSFMADPFKGNASNGWLNGHSTAPDEDSEATQKSCHDGKSSLLLSSGKQVFQASKENRPVGEAIGKTGAALQASGEAVYVDDIPSPPNCLYGALVCSTKPLARVKDIGFKSNPLPDGVAALISYKDIPKDGENVGSKTMFESESLFADELTRCAGERLAFVVADSQKHADSAANLVVVDYDTESLEPPILTVEEAVKRSSFFHTPPFLQPKPVGDITRGMAEAEHRLINAEMKLESQYYFYMETQTALAIPDEDNCMVVYSSTQCPEYSCAAIAQCLGLPQHNVRVITRRVGGGFGGKAFKSLPVATACALAAHVLRRPVRTYVSRKTDMIMAGGRHPMKITYSVGFKSNGKITALKLDVLINAGISLDVSPIIPIHLVGALKKYDFGALAFDIKLCKTNHSSKSAMRAPGEVQGSFIADSVMEQVASTLSLDVDSVKTVNLHSHDSLKLFYDGICGEPHEYTLISIWDRVARSSSFNERREMVEKFNRCNLWSKRGISRVPIVFEAGGMATPGKVSILSDGSIVVEVGGIELGQGLWTKVKQMAAFCLSSTKCEDSLLERVRVIQADSLSLIQGGITAGSTKSESSCEAIRLCCNLLVERLVPLMEKLQKETGSVRWEMLISQAYMTSVNLSASSYYVPDFATTRYLNYGAAVSEASLSRSRVLHTKLVEVNLLTGETTILRSDLVYDCGQSLNPAVDMGQIEGAFVQGIGFFMLEEYKTNSEGLVTADSTWRYKVPTIDTIPKQFNVEILSSGHHQNRVLSSKASGEPPLLLASSVHCATRAAIKDARKQLHTWGGLDGSHAMFNLAAPATMPVVKELCGLDSVESYLKWRMNHK</sequence>
<keyword evidence="12" id="KW-0520">NAD</keyword>
<comment type="cofactor">
    <cofactor evidence="2">
        <name>FAD</name>
        <dbReference type="ChEBI" id="CHEBI:57692"/>
    </cofactor>
</comment>
<dbReference type="Pfam" id="PF20256">
    <property type="entry name" value="MoCoBD_2"/>
    <property type="match status" value="2"/>
</dbReference>
<comment type="cofactor">
    <cofactor evidence="13">
        <name>[2Fe-2S] cluster</name>
        <dbReference type="ChEBI" id="CHEBI:190135"/>
    </cofactor>
</comment>
<keyword evidence="7" id="KW-0479">Metal-binding</keyword>
<evidence type="ECO:0000256" key="13">
    <source>
        <dbReference type="ARBA" id="ARBA00034078"/>
    </source>
</evidence>
<dbReference type="InterPro" id="IPR002888">
    <property type="entry name" value="2Fe-2S-bd"/>
</dbReference>
<dbReference type="InterPro" id="IPR016166">
    <property type="entry name" value="FAD-bd_PCMH"/>
</dbReference>
<evidence type="ECO:0000313" key="17">
    <source>
        <dbReference type="EMBL" id="CAI0397413.1"/>
    </source>
</evidence>
<proteinExistence type="inferred from homology"/>
<dbReference type="PROSITE" id="PS51085">
    <property type="entry name" value="2FE2S_FER_2"/>
    <property type="match status" value="2"/>
</dbReference>
<dbReference type="Pfam" id="PF03450">
    <property type="entry name" value="CO_deh_flav_C"/>
    <property type="match status" value="2"/>
</dbReference>
<dbReference type="Gene3D" id="3.30.365.10">
    <property type="entry name" value="Aldehyde oxidase/xanthine dehydrogenase, molybdopterin binding domain"/>
    <property type="match status" value="8"/>
</dbReference>
<evidence type="ECO:0000256" key="10">
    <source>
        <dbReference type="ARBA" id="ARBA00023004"/>
    </source>
</evidence>
<keyword evidence="8" id="KW-0274">FAD</keyword>
<name>A0AAV0IJ77_9ROSI</name>
<dbReference type="PROSITE" id="PS00197">
    <property type="entry name" value="2FE2S_FER_1"/>
    <property type="match status" value="2"/>
</dbReference>
<dbReference type="SUPFAM" id="SSF54292">
    <property type="entry name" value="2Fe-2S ferredoxin-like"/>
    <property type="match status" value="2"/>
</dbReference>
<dbReference type="Pfam" id="PF02738">
    <property type="entry name" value="MoCoBD_1"/>
    <property type="match status" value="2"/>
</dbReference>
<feature type="non-terminal residue" evidence="17">
    <location>
        <position position="1"/>
    </location>
</feature>
<dbReference type="InterPro" id="IPR001041">
    <property type="entry name" value="2Fe-2S_ferredoxin-type"/>
</dbReference>
<evidence type="ECO:0000256" key="6">
    <source>
        <dbReference type="ARBA" id="ARBA00022714"/>
    </source>
</evidence>
<dbReference type="Proteomes" id="UP001154282">
    <property type="component" value="Unassembled WGS sequence"/>
</dbReference>
<protein>
    <recommendedName>
        <fullName evidence="14">indole-3-acetaldehyde oxidase</fullName>
        <ecNumber evidence="14">1.2.3.7</ecNumber>
    </recommendedName>
</protein>
<dbReference type="EC" id="1.2.3.7" evidence="14"/>
<dbReference type="InterPro" id="IPR012675">
    <property type="entry name" value="Beta-grasp_dom_sf"/>
</dbReference>
<dbReference type="InterPro" id="IPR036884">
    <property type="entry name" value="2Fe-2S-bd_dom_sf"/>
</dbReference>
<dbReference type="GO" id="GO:0051537">
    <property type="term" value="F:2 iron, 2 sulfur cluster binding"/>
    <property type="evidence" value="ECO:0007669"/>
    <property type="project" value="UniProtKB-KW"/>
</dbReference>
<dbReference type="FunFam" id="3.30.365.10:FF:000001">
    <property type="entry name" value="Xanthine dehydrogenase oxidase"/>
    <property type="match status" value="2"/>
</dbReference>
<dbReference type="PANTHER" id="PTHR11908:SF132">
    <property type="entry name" value="ALDEHYDE OXIDASE 1-RELATED"/>
    <property type="match status" value="1"/>
</dbReference>
<comment type="cofactor">
    <cofactor evidence="1">
        <name>Mo-molybdopterin</name>
        <dbReference type="ChEBI" id="CHEBI:71302"/>
    </cofactor>
</comment>
<evidence type="ECO:0000256" key="14">
    <source>
        <dbReference type="ARBA" id="ARBA00067017"/>
    </source>
</evidence>
<evidence type="ECO:0000256" key="12">
    <source>
        <dbReference type="ARBA" id="ARBA00023027"/>
    </source>
</evidence>
<evidence type="ECO:0000259" key="16">
    <source>
        <dbReference type="PROSITE" id="PS51387"/>
    </source>
</evidence>
<dbReference type="Gene3D" id="3.30.465.10">
    <property type="match status" value="2"/>
</dbReference>
<keyword evidence="18" id="KW-1185">Reference proteome</keyword>
<dbReference type="SMART" id="SM01008">
    <property type="entry name" value="Ald_Xan_dh_C"/>
    <property type="match status" value="2"/>
</dbReference>
<dbReference type="InterPro" id="IPR006058">
    <property type="entry name" value="2Fe2S_fd_BS"/>
</dbReference>
<evidence type="ECO:0000256" key="7">
    <source>
        <dbReference type="ARBA" id="ARBA00022723"/>
    </source>
</evidence>
<dbReference type="Pfam" id="PF01315">
    <property type="entry name" value="Ald_Xan_dh_C"/>
    <property type="match status" value="2"/>
</dbReference>
<dbReference type="InterPro" id="IPR037165">
    <property type="entry name" value="AldOxase/xan_DH_Mopterin-bd_sf"/>
</dbReference>
<dbReference type="SMART" id="SM01092">
    <property type="entry name" value="CO_deh_flav_C"/>
    <property type="match status" value="2"/>
</dbReference>
<dbReference type="InterPro" id="IPR002346">
    <property type="entry name" value="Mopterin_DH_FAD-bd"/>
</dbReference>
<evidence type="ECO:0000256" key="8">
    <source>
        <dbReference type="ARBA" id="ARBA00022827"/>
    </source>
</evidence>
<dbReference type="GO" id="GO:0050302">
    <property type="term" value="F:indole-3-acetaldehyde oxidase activity"/>
    <property type="evidence" value="ECO:0007669"/>
    <property type="project" value="UniProtKB-EC"/>
</dbReference>
<dbReference type="PANTHER" id="PTHR11908">
    <property type="entry name" value="XANTHINE DEHYDROGENASE"/>
    <property type="match status" value="1"/>
</dbReference>
<evidence type="ECO:0000256" key="2">
    <source>
        <dbReference type="ARBA" id="ARBA00001974"/>
    </source>
</evidence>
<feature type="domain" description="FAD-binding PCMH-type" evidence="16">
    <location>
        <begin position="278"/>
        <end position="466"/>
    </location>
</feature>
<dbReference type="InterPro" id="IPR008274">
    <property type="entry name" value="AldOxase/xan_DH_MoCoBD1"/>
</dbReference>
<dbReference type="InterPro" id="IPR036856">
    <property type="entry name" value="Ald_Oxase/Xan_DH_a/b_sf"/>
</dbReference>
<dbReference type="InterPro" id="IPR036010">
    <property type="entry name" value="2Fe-2S_ferredoxin-like_sf"/>
</dbReference>
<dbReference type="InterPro" id="IPR016169">
    <property type="entry name" value="FAD-bd_PCMH_sub2"/>
</dbReference>
<dbReference type="FunFam" id="3.10.20.30:FF:000012">
    <property type="entry name" value="Xanthine dehydrogenase/oxidase"/>
    <property type="match status" value="2"/>
</dbReference>
<evidence type="ECO:0000259" key="15">
    <source>
        <dbReference type="PROSITE" id="PS51085"/>
    </source>
</evidence>